<comment type="caution">
    <text evidence="7">The sequence shown here is derived from an EMBL/GenBank/DDBJ whole genome shotgun (WGS) entry which is preliminary data.</text>
</comment>
<evidence type="ECO:0000259" key="6">
    <source>
        <dbReference type="Pfam" id="PF07992"/>
    </source>
</evidence>
<dbReference type="PANTHER" id="PTHR43014">
    <property type="entry name" value="MERCURIC REDUCTASE"/>
    <property type="match status" value="1"/>
</dbReference>
<evidence type="ECO:0000313" key="7">
    <source>
        <dbReference type="EMBL" id="MFC3715535.1"/>
    </source>
</evidence>
<dbReference type="InterPro" id="IPR001100">
    <property type="entry name" value="Pyr_nuc-diS_OxRdtase"/>
</dbReference>
<dbReference type="NCBIfam" id="NF004991">
    <property type="entry name" value="PRK06370.1-3"/>
    <property type="match status" value="1"/>
</dbReference>
<dbReference type="Pfam" id="PF07992">
    <property type="entry name" value="Pyr_redox_2"/>
    <property type="match status" value="1"/>
</dbReference>
<dbReference type="Proteomes" id="UP001595705">
    <property type="component" value="Unassembled WGS sequence"/>
</dbReference>
<dbReference type="InterPro" id="IPR016156">
    <property type="entry name" value="FAD/NAD-linked_Rdtase_dimer_sf"/>
</dbReference>
<keyword evidence="4" id="KW-0274">FAD</keyword>
<comment type="cofactor">
    <cofactor evidence="1">
        <name>FAD</name>
        <dbReference type="ChEBI" id="CHEBI:57692"/>
    </cofactor>
</comment>
<dbReference type="PANTHER" id="PTHR43014:SF2">
    <property type="entry name" value="MERCURIC REDUCTASE"/>
    <property type="match status" value="1"/>
</dbReference>
<feature type="domain" description="FAD/NAD(P)-binding" evidence="6">
    <location>
        <begin position="40"/>
        <end position="355"/>
    </location>
</feature>
<dbReference type="SUPFAM" id="SSF51905">
    <property type="entry name" value="FAD/NAD(P)-binding domain"/>
    <property type="match status" value="1"/>
</dbReference>
<dbReference type="RefSeq" id="WP_386742643.1">
    <property type="nucleotide sequence ID" value="NZ_JBHRYA010000003.1"/>
</dbReference>
<reference evidence="8" key="1">
    <citation type="journal article" date="2019" name="Int. J. Syst. Evol. Microbiol.">
        <title>The Global Catalogue of Microorganisms (GCM) 10K type strain sequencing project: providing services to taxonomists for standard genome sequencing and annotation.</title>
        <authorList>
            <consortium name="The Broad Institute Genomics Platform"/>
            <consortium name="The Broad Institute Genome Sequencing Center for Infectious Disease"/>
            <person name="Wu L."/>
            <person name="Ma J."/>
        </authorList>
    </citation>
    <scope>NUCLEOTIDE SEQUENCE [LARGE SCALE GENOMIC DNA]</scope>
    <source>
        <strain evidence="8">KCTC 42441</strain>
    </source>
</reference>
<evidence type="ECO:0000259" key="5">
    <source>
        <dbReference type="Pfam" id="PF02852"/>
    </source>
</evidence>
<evidence type="ECO:0000256" key="2">
    <source>
        <dbReference type="ARBA" id="ARBA00007532"/>
    </source>
</evidence>
<evidence type="ECO:0000256" key="4">
    <source>
        <dbReference type="ARBA" id="ARBA00022827"/>
    </source>
</evidence>
<sequence length="502" mass="53951">MHHRDSGSGTTVDPAVRDELRENLRPVRWRNPEPADRYGLVVIGAGAAGLAAAQEAAAGGRRVALIERDLLGGDRLNFGCEPSKALVRTARAYAEMRDARSYGAVVPPRVDVDFHAAMERVLRLRARLSRATSPRMLREAGIDLFFGHAVFKSPDHLDLDGVRLGFDKALIATGAEPDVPDIPGLHDVGFFTNETIFGIGALPRRMLVIGGGPLGCELAQVFRRFGSSVIIVQDMPLFLPHEERDAAQILSVAFARDAIEVRLNTEVTAVRRVGNEIHADLRSDDYVSSVVADAILVGTGRIPRIDDMGLDTAGVTHDITRGVHVDQHLRTHNPAIYAAGDACMAHRFTHVAVATARMAVANALHDARQRLDDLVIPWCTYTDPEIAHVGLYVREAMRDGIAISTSTIPLHAVDRAVLDGDDVGFIKLHVADGTDRILGATIVSRSAGELIGQVTQAMANGIGVRGLARVIHPYPTESSAIGAAAQAWCREHPAPPGSGQPA</sequence>
<feature type="domain" description="Pyridine nucleotide-disulphide oxidoreductase dimerisation" evidence="5">
    <location>
        <begin position="376"/>
        <end position="484"/>
    </location>
</feature>
<keyword evidence="3" id="KW-0285">Flavoprotein</keyword>
<evidence type="ECO:0000256" key="1">
    <source>
        <dbReference type="ARBA" id="ARBA00001974"/>
    </source>
</evidence>
<dbReference type="InterPro" id="IPR036188">
    <property type="entry name" value="FAD/NAD-bd_sf"/>
</dbReference>
<dbReference type="Gene3D" id="3.30.390.30">
    <property type="match status" value="1"/>
</dbReference>
<proteinExistence type="inferred from homology"/>
<gene>
    <name evidence="7" type="ORF">ACFONC_05150</name>
</gene>
<organism evidence="7 8">
    <name type="scientific">Luteimonas soli</name>
    <dbReference type="NCBI Taxonomy" id="1648966"/>
    <lineage>
        <taxon>Bacteria</taxon>
        <taxon>Pseudomonadati</taxon>
        <taxon>Pseudomonadota</taxon>
        <taxon>Gammaproteobacteria</taxon>
        <taxon>Lysobacterales</taxon>
        <taxon>Lysobacteraceae</taxon>
        <taxon>Luteimonas</taxon>
    </lineage>
</organism>
<accession>A0ABV7XJ54</accession>
<dbReference type="EMBL" id="JBHRYA010000003">
    <property type="protein sequence ID" value="MFC3715535.1"/>
    <property type="molecule type" value="Genomic_DNA"/>
</dbReference>
<keyword evidence="8" id="KW-1185">Reference proteome</keyword>
<dbReference type="PRINTS" id="PR00368">
    <property type="entry name" value="FADPNR"/>
</dbReference>
<dbReference type="Gene3D" id="3.50.50.60">
    <property type="entry name" value="FAD/NAD(P)-binding domain"/>
    <property type="match status" value="2"/>
</dbReference>
<dbReference type="Pfam" id="PF02852">
    <property type="entry name" value="Pyr_redox_dim"/>
    <property type="match status" value="1"/>
</dbReference>
<dbReference type="InterPro" id="IPR004099">
    <property type="entry name" value="Pyr_nucl-diS_OxRdtase_dimer"/>
</dbReference>
<name>A0ABV7XJ54_9GAMM</name>
<dbReference type="InterPro" id="IPR023753">
    <property type="entry name" value="FAD/NAD-binding_dom"/>
</dbReference>
<dbReference type="SUPFAM" id="SSF55424">
    <property type="entry name" value="FAD/NAD-linked reductases, dimerisation (C-terminal) domain"/>
    <property type="match status" value="1"/>
</dbReference>
<dbReference type="PRINTS" id="PR00411">
    <property type="entry name" value="PNDRDTASEI"/>
</dbReference>
<evidence type="ECO:0000313" key="8">
    <source>
        <dbReference type="Proteomes" id="UP001595705"/>
    </source>
</evidence>
<comment type="similarity">
    <text evidence="2">Belongs to the class-I pyridine nucleotide-disulfide oxidoreductase family.</text>
</comment>
<protein>
    <submittedName>
        <fullName evidence="7">Mercuric reductase</fullName>
    </submittedName>
</protein>
<dbReference type="PIRSF" id="PIRSF000350">
    <property type="entry name" value="Mercury_reductase_MerA"/>
    <property type="match status" value="1"/>
</dbReference>
<evidence type="ECO:0000256" key="3">
    <source>
        <dbReference type="ARBA" id="ARBA00022630"/>
    </source>
</evidence>